<sequence length="502" mass="54297">MPLGLLSVGAAASAGAGLLWWRRQLHALSQAPSADENRSVAGGGDAAESQEAAAQSLDGSGLKQPKASVRNAEKDRRATCPFADQVAHAAIAEYEKRRPADWQHRQTCLAGILALRAASSDGHHSEGELFIVSFGVGTKFLSPEVSKQPEFEEALRDMHAEVLARRGLVRFLHQDLLRCLRKESCSCVPGSQGEILERSASGTGFRLRADTTLHLYTSSVPCGNASWKRWATGGSQCPSAPCCDESRWQKQRHPRIILHARHEGQACFLVKHSSASSGPPEQAASGVGPCPVGTSQFLGEWTAKKQGPLSCSDKLAQWSALGLQGAALCNALSEPVYLDTCTVGRKFSWAHSARALCCRLQDFVSEQVVDLPEHFGVRHLSLLGCSAKLDDGTYEDGAGADFKEHRCMVWVRGDLLAEVIDGRTGFLADEPGKLSQVSRKSLQLLCSEWSELDGGAGSVGEDSYRRAKHLLQVHVDERCSAVKAKRARKQRSQFLLSEPVPA</sequence>
<dbReference type="GO" id="GO:0006396">
    <property type="term" value="P:RNA processing"/>
    <property type="evidence" value="ECO:0007669"/>
    <property type="project" value="InterPro"/>
</dbReference>
<evidence type="ECO:0000313" key="3">
    <source>
        <dbReference type="EMBL" id="CAE8708188.1"/>
    </source>
</evidence>
<comment type="caution">
    <text evidence="3">The sequence shown here is derived from an EMBL/GenBank/DDBJ whole genome shotgun (WGS) entry which is preliminary data.</text>
</comment>
<feature type="domain" description="A to I editase" evidence="2">
    <location>
        <begin position="133"/>
        <end position="442"/>
    </location>
</feature>
<gene>
    <name evidence="3" type="ORF">PGLA2088_LOCUS34835</name>
</gene>
<dbReference type="InterPro" id="IPR002466">
    <property type="entry name" value="A_deamin"/>
</dbReference>
<feature type="region of interest" description="Disordered" evidence="1">
    <location>
        <begin position="31"/>
        <end position="75"/>
    </location>
</feature>
<dbReference type="GO" id="GO:0008251">
    <property type="term" value="F:tRNA-specific adenosine deaminase activity"/>
    <property type="evidence" value="ECO:0007669"/>
    <property type="project" value="TreeGrafter"/>
</dbReference>
<dbReference type="Pfam" id="PF02137">
    <property type="entry name" value="A_deamin"/>
    <property type="match status" value="1"/>
</dbReference>
<dbReference type="Proteomes" id="UP000626109">
    <property type="component" value="Unassembled WGS sequence"/>
</dbReference>
<feature type="compositionally biased region" description="Low complexity" evidence="1">
    <location>
        <begin position="46"/>
        <end position="56"/>
    </location>
</feature>
<name>A0A813KMN4_POLGL</name>
<dbReference type="PANTHER" id="PTHR10910:SF62">
    <property type="entry name" value="AT07585P-RELATED"/>
    <property type="match status" value="1"/>
</dbReference>
<dbReference type="SMART" id="SM00552">
    <property type="entry name" value="ADEAMc"/>
    <property type="match status" value="1"/>
</dbReference>
<reference evidence="3" key="1">
    <citation type="submission" date="2021-02" db="EMBL/GenBank/DDBJ databases">
        <authorList>
            <person name="Dougan E. K."/>
            <person name="Rhodes N."/>
            <person name="Thang M."/>
            <person name="Chan C."/>
        </authorList>
    </citation>
    <scope>NUCLEOTIDE SEQUENCE</scope>
</reference>
<dbReference type="GO" id="GO:0006382">
    <property type="term" value="P:adenosine to inosine editing"/>
    <property type="evidence" value="ECO:0007669"/>
    <property type="project" value="TreeGrafter"/>
</dbReference>
<dbReference type="EMBL" id="CAJNNW010031612">
    <property type="protein sequence ID" value="CAE8708188.1"/>
    <property type="molecule type" value="Genomic_DNA"/>
</dbReference>
<evidence type="ECO:0000259" key="2">
    <source>
        <dbReference type="PROSITE" id="PS50141"/>
    </source>
</evidence>
<dbReference type="GO" id="GO:0003725">
    <property type="term" value="F:double-stranded RNA binding"/>
    <property type="evidence" value="ECO:0007669"/>
    <property type="project" value="TreeGrafter"/>
</dbReference>
<dbReference type="PANTHER" id="PTHR10910">
    <property type="entry name" value="EUKARYOTE SPECIFIC DSRNA BINDING PROTEIN"/>
    <property type="match status" value="1"/>
</dbReference>
<accession>A0A813KMN4</accession>
<dbReference type="GO" id="GO:0005730">
    <property type="term" value="C:nucleolus"/>
    <property type="evidence" value="ECO:0007669"/>
    <property type="project" value="TreeGrafter"/>
</dbReference>
<dbReference type="GO" id="GO:0005737">
    <property type="term" value="C:cytoplasm"/>
    <property type="evidence" value="ECO:0007669"/>
    <property type="project" value="TreeGrafter"/>
</dbReference>
<evidence type="ECO:0000256" key="1">
    <source>
        <dbReference type="SAM" id="MobiDB-lite"/>
    </source>
</evidence>
<protein>
    <recommendedName>
        <fullName evidence="2">A to I editase domain-containing protein</fullName>
    </recommendedName>
</protein>
<dbReference type="GO" id="GO:0003726">
    <property type="term" value="F:double-stranded RNA adenosine deaminase activity"/>
    <property type="evidence" value="ECO:0007669"/>
    <property type="project" value="TreeGrafter"/>
</dbReference>
<proteinExistence type="predicted"/>
<dbReference type="PROSITE" id="PS50141">
    <property type="entry name" value="A_DEAMIN_EDITASE"/>
    <property type="match status" value="1"/>
</dbReference>
<evidence type="ECO:0000313" key="4">
    <source>
        <dbReference type="Proteomes" id="UP000626109"/>
    </source>
</evidence>
<dbReference type="AlphaFoldDB" id="A0A813KMN4"/>
<organism evidence="3 4">
    <name type="scientific">Polarella glacialis</name>
    <name type="common">Dinoflagellate</name>
    <dbReference type="NCBI Taxonomy" id="89957"/>
    <lineage>
        <taxon>Eukaryota</taxon>
        <taxon>Sar</taxon>
        <taxon>Alveolata</taxon>
        <taxon>Dinophyceae</taxon>
        <taxon>Suessiales</taxon>
        <taxon>Suessiaceae</taxon>
        <taxon>Polarella</taxon>
    </lineage>
</organism>